<dbReference type="KEGG" id="jre:109008859"/>
<keyword evidence="1" id="KW-1185">Reference proteome</keyword>
<dbReference type="RefSeq" id="XP_018844646.1">
    <property type="nucleotide sequence ID" value="XM_018989101.2"/>
</dbReference>
<dbReference type="Proteomes" id="UP000235220">
    <property type="component" value="Chromosome 15"/>
</dbReference>
<dbReference type="OrthoDB" id="1660458at2759"/>
<accession>A0A2I4GL72</accession>
<dbReference type="PANTHER" id="PTHR35505">
    <property type="entry name" value="OS01G0600300 PROTEIN"/>
    <property type="match status" value="1"/>
</dbReference>
<reference evidence="2" key="1">
    <citation type="submission" date="2025-08" db="UniProtKB">
        <authorList>
            <consortium name="RefSeq"/>
        </authorList>
    </citation>
    <scope>IDENTIFICATION</scope>
    <source>
        <tissue evidence="2">Leaves</tissue>
    </source>
</reference>
<dbReference type="GeneID" id="109008859"/>
<dbReference type="PANTHER" id="PTHR35505:SF1">
    <property type="entry name" value="SNF2 DOMAIN PROTEIN"/>
    <property type="match status" value="1"/>
</dbReference>
<dbReference type="Gramene" id="Jr15_03450_p1">
    <property type="protein sequence ID" value="cds.Jr15_03450_p1"/>
    <property type="gene ID" value="Jr15_03450"/>
</dbReference>
<name>A0A2I4GL72_JUGRE</name>
<proteinExistence type="predicted"/>
<sequence>MNRTQLKPSNYPNPADPYQLMLQESIHWFMAEYRKGVTDFSSFSSIFSRLIQILPDPPLEIVWFYSSLTVHAAKLTAQDYSSKRVTVVKELFQLLVSCSSHCGHSKRIAILAPVIYELYCLMLDKNNLDREVENLLEGVVSYSSICCGVELEEEEEGLLGSNSSFLDVLRVWMVDRTEAGDGLKVFFPLVSEEVRKGIRMGCGFGYLAGVVMCEALLLRLCLKFGSGNSRVELEKDVCNCTVQMITGFGSFWFLDTILKTLLEPNLLFTSLLSSKDDALLQEVLYDVVIRLGKSFLEPPRVIQLAGKHLKNLILTWTFATETAIRSVRERGNQAKALSYINAFSESCLPSQLIKWVTNQTATKGKISKPNACTPVALLGWLLIVEDQGVKVFDCEISKLQAKAVICKSRLEYVVSELKPEGKNLDENLLFSSTKVEVEDKFDCDLEMADAVESTFLWDDGMMKATAADGTRKRKEGIKDDMELQVKFGKYHFHENSVREKFLPMGTNDGLSSESEVDNPVPMKIQKI</sequence>
<evidence type="ECO:0000313" key="1">
    <source>
        <dbReference type="Proteomes" id="UP000235220"/>
    </source>
</evidence>
<protein>
    <submittedName>
        <fullName evidence="2">Uncharacterized protein LOC109008859</fullName>
    </submittedName>
</protein>
<evidence type="ECO:0000313" key="2">
    <source>
        <dbReference type="RefSeq" id="XP_018844646.1"/>
    </source>
</evidence>
<dbReference type="AlphaFoldDB" id="A0A2I4GL72"/>
<organism evidence="1 2">
    <name type="scientific">Juglans regia</name>
    <name type="common">English walnut</name>
    <dbReference type="NCBI Taxonomy" id="51240"/>
    <lineage>
        <taxon>Eukaryota</taxon>
        <taxon>Viridiplantae</taxon>
        <taxon>Streptophyta</taxon>
        <taxon>Embryophyta</taxon>
        <taxon>Tracheophyta</taxon>
        <taxon>Spermatophyta</taxon>
        <taxon>Magnoliopsida</taxon>
        <taxon>eudicotyledons</taxon>
        <taxon>Gunneridae</taxon>
        <taxon>Pentapetalae</taxon>
        <taxon>rosids</taxon>
        <taxon>fabids</taxon>
        <taxon>Fagales</taxon>
        <taxon>Juglandaceae</taxon>
        <taxon>Juglans</taxon>
    </lineage>
</organism>
<dbReference type="STRING" id="51240.A0A2I4GL72"/>
<dbReference type="FunCoup" id="A0A2I4GL72">
    <property type="interactions" value="888"/>
</dbReference>
<gene>
    <name evidence="2" type="primary">LOC109008859</name>
</gene>